<evidence type="ECO:0000256" key="1">
    <source>
        <dbReference type="ARBA" id="ARBA00004370"/>
    </source>
</evidence>
<dbReference type="EMBL" id="JARAOO010000005">
    <property type="protein sequence ID" value="KAJ7968491.1"/>
    <property type="molecule type" value="Genomic_DNA"/>
</dbReference>
<comment type="caution">
    <text evidence="12">The sequence shown here is derived from an EMBL/GenBank/DDBJ whole genome shotgun (WGS) entry which is preliminary data.</text>
</comment>
<dbReference type="InterPro" id="IPR046959">
    <property type="entry name" value="PRK1-6/SRF4-like"/>
</dbReference>
<dbReference type="PANTHER" id="PTHR48007:SF22">
    <property type="entry name" value="PROTEIN STRUBBELIG-RECEPTOR FAMILY 3-LIKE ISOFORM X1"/>
    <property type="match status" value="1"/>
</dbReference>
<dbReference type="FunFam" id="3.30.200.20:FF:000125">
    <property type="entry name" value="Protein STRUBBELIG-RECEPTOR FAMILY 8"/>
    <property type="match status" value="1"/>
</dbReference>
<evidence type="ECO:0000256" key="4">
    <source>
        <dbReference type="ARBA" id="ARBA00022729"/>
    </source>
</evidence>
<evidence type="ECO:0000256" key="6">
    <source>
        <dbReference type="ARBA" id="ARBA00022989"/>
    </source>
</evidence>
<keyword evidence="3 9" id="KW-0812">Transmembrane</keyword>
<feature type="transmembrane region" description="Helical" evidence="9">
    <location>
        <begin position="297"/>
        <end position="320"/>
    </location>
</feature>
<dbReference type="KEGG" id="qsa:O6P43_012589"/>
<feature type="chain" id="PRO_5042112254" evidence="10">
    <location>
        <begin position="26"/>
        <end position="702"/>
    </location>
</feature>
<evidence type="ECO:0000256" key="9">
    <source>
        <dbReference type="SAM" id="Phobius"/>
    </source>
</evidence>
<dbReference type="InterPro" id="IPR032675">
    <property type="entry name" value="LRR_dom_sf"/>
</dbReference>
<evidence type="ECO:0000256" key="3">
    <source>
        <dbReference type="ARBA" id="ARBA00022692"/>
    </source>
</evidence>
<keyword evidence="6 9" id="KW-1133">Transmembrane helix</keyword>
<dbReference type="FunFam" id="1.10.510.10:FF:000095">
    <property type="entry name" value="protein STRUBBELIG-RECEPTOR FAMILY 8"/>
    <property type="match status" value="1"/>
</dbReference>
<accession>A0AAD7M3R7</accession>
<dbReference type="InterPro" id="IPR001611">
    <property type="entry name" value="Leu-rich_rpt"/>
</dbReference>
<feature type="domain" description="Protein kinase" evidence="11">
    <location>
        <begin position="423"/>
        <end position="699"/>
    </location>
</feature>
<dbReference type="AlphaFoldDB" id="A0AAD7M3R7"/>
<dbReference type="GO" id="GO:0016020">
    <property type="term" value="C:membrane"/>
    <property type="evidence" value="ECO:0007669"/>
    <property type="project" value="UniProtKB-SubCell"/>
</dbReference>
<evidence type="ECO:0000313" key="12">
    <source>
        <dbReference type="EMBL" id="KAJ7968491.1"/>
    </source>
</evidence>
<keyword evidence="4 10" id="KW-0732">Signal</keyword>
<dbReference type="SUPFAM" id="SSF52058">
    <property type="entry name" value="L domain-like"/>
    <property type="match status" value="1"/>
</dbReference>
<evidence type="ECO:0000256" key="8">
    <source>
        <dbReference type="ARBA" id="ARBA00023170"/>
    </source>
</evidence>
<reference evidence="12" key="1">
    <citation type="journal article" date="2023" name="Science">
        <title>Elucidation of the pathway for biosynthesis of saponin adjuvants from the soapbark tree.</title>
        <authorList>
            <person name="Reed J."/>
            <person name="Orme A."/>
            <person name="El-Demerdash A."/>
            <person name="Owen C."/>
            <person name="Martin L.B.B."/>
            <person name="Misra R.C."/>
            <person name="Kikuchi S."/>
            <person name="Rejzek M."/>
            <person name="Martin A.C."/>
            <person name="Harkess A."/>
            <person name="Leebens-Mack J."/>
            <person name="Louveau T."/>
            <person name="Stephenson M.J."/>
            <person name="Osbourn A."/>
        </authorList>
    </citation>
    <scope>NUCLEOTIDE SEQUENCE</scope>
    <source>
        <strain evidence="12">S10</strain>
    </source>
</reference>
<dbReference type="SUPFAM" id="SSF56112">
    <property type="entry name" value="Protein kinase-like (PK-like)"/>
    <property type="match status" value="1"/>
</dbReference>
<comment type="subcellular location">
    <subcellularLocation>
        <location evidence="1">Membrane</location>
    </subcellularLocation>
</comment>
<dbReference type="FunFam" id="3.80.10.10:FF:000062">
    <property type="entry name" value="protein STRUBBELIG-RECEPTOR FAMILY 3"/>
    <property type="match status" value="1"/>
</dbReference>
<keyword evidence="7 9" id="KW-0472">Membrane</keyword>
<evidence type="ECO:0000256" key="5">
    <source>
        <dbReference type="ARBA" id="ARBA00022737"/>
    </source>
</evidence>
<keyword evidence="8" id="KW-0675">Receptor</keyword>
<dbReference type="InterPro" id="IPR013210">
    <property type="entry name" value="LRR_N_plant-typ"/>
</dbReference>
<proteinExistence type="predicted"/>
<dbReference type="InterPro" id="IPR011009">
    <property type="entry name" value="Kinase-like_dom_sf"/>
</dbReference>
<dbReference type="InterPro" id="IPR000719">
    <property type="entry name" value="Prot_kinase_dom"/>
</dbReference>
<feature type="signal peptide" evidence="10">
    <location>
        <begin position="1"/>
        <end position="25"/>
    </location>
</feature>
<dbReference type="Pfam" id="PF08263">
    <property type="entry name" value="LRRNT_2"/>
    <property type="match status" value="1"/>
</dbReference>
<protein>
    <submittedName>
        <fullName evidence="12">Protein STRUBBELIG-RECEPTOR FAMILY 3-like</fullName>
    </submittedName>
</protein>
<dbReference type="GO" id="GO:0004672">
    <property type="term" value="F:protein kinase activity"/>
    <property type="evidence" value="ECO:0007669"/>
    <property type="project" value="InterPro"/>
</dbReference>
<dbReference type="PANTHER" id="PTHR48007">
    <property type="entry name" value="LEUCINE-RICH REPEAT RECEPTOR-LIKE PROTEIN KINASE PXC1"/>
    <property type="match status" value="1"/>
</dbReference>
<dbReference type="PROSITE" id="PS50011">
    <property type="entry name" value="PROTEIN_KINASE_DOM"/>
    <property type="match status" value="1"/>
</dbReference>
<organism evidence="12 13">
    <name type="scientific">Quillaja saponaria</name>
    <name type="common">Soap bark tree</name>
    <dbReference type="NCBI Taxonomy" id="32244"/>
    <lineage>
        <taxon>Eukaryota</taxon>
        <taxon>Viridiplantae</taxon>
        <taxon>Streptophyta</taxon>
        <taxon>Embryophyta</taxon>
        <taxon>Tracheophyta</taxon>
        <taxon>Spermatophyta</taxon>
        <taxon>Magnoliopsida</taxon>
        <taxon>eudicotyledons</taxon>
        <taxon>Gunneridae</taxon>
        <taxon>Pentapetalae</taxon>
        <taxon>rosids</taxon>
        <taxon>fabids</taxon>
        <taxon>Fabales</taxon>
        <taxon>Quillajaceae</taxon>
        <taxon>Quillaja</taxon>
    </lineage>
</organism>
<dbReference type="Gene3D" id="3.80.10.10">
    <property type="entry name" value="Ribonuclease Inhibitor"/>
    <property type="match status" value="1"/>
</dbReference>
<name>A0AAD7M3R7_QUISA</name>
<keyword evidence="13" id="KW-1185">Reference proteome</keyword>
<evidence type="ECO:0000313" key="13">
    <source>
        <dbReference type="Proteomes" id="UP001163823"/>
    </source>
</evidence>
<dbReference type="Proteomes" id="UP001163823">
    <property type="component" value="Chromosome 5"/>
</dbReference>
<dbReference type="Gene3D" id="1.10.510.10">
    <property type="entry name" value="Transferase(Phosphotransferase) domain 1"/>
    <property type="match status" value="1"/>
</dbReference>
<evidence type="ECO:0000256" key="2">
    <source>
        <dbReference type="ARBA" id="ARBA00022614"/>
    </source>
</evidence>
<dbReference type="Pfam" id="PF07714">
    <property type="entry name" value="PK_Tyr_Ser-Thr"/>
    <property type="match status" value="1"/>
</dbReference>
<dbReference type="InterPro" id="IPR001245">
    <property type="entry name" value="Ser-Thr/Tyr_kinase_cat_dom"/>
</dbReference>
<gene>
    <name evidence="12" type="ORF">O6P43_012589</name>
</gene>
<sequence length="702" mass="77426">MGYVKRDLYTGLFIWSMLILQAAFSVGDTDLRDVAAINNLFASLGFPPLEGWQPTGGDPCLEKWQGVDCVFSNITAIRLRGMNLGGQLGNSLVFQSIIDIDFSNNHIGGPIPSTLPLTIRNFSLSANQLTGSIPYSISSLTQLSDLSINNNLLTGGIPDAFQQLTGLLTLDLSDNNLSGQLPPSMGTLSYLTELHLQNNQLSGTLYVLQALPLQDLNVENNLFSGPIPPKLLSIPNFREDGNPFNTTIIPSPPAASPSPVTGAPSSEDVPWKHANGPSVSHVPTITSARKFLTAKRVIWIAVAGVLIFVALGLLLFMLCYSRRRLRNQNAKRLGIGVYKGPSENSNYRESPLEATNQGEKVHKEAAVEENRRMDSIPKFQDEHEIHIKKVAATSAGRQPVKYLNPSSLEVYNVASLQQYTSSFSQEHFIGEGTLGSVYRAELPDGLLLAVKNLDTASSKEHSHNDFFELVRIISRIQHANVVKFLGYCAEHDKRLLVYEYCQNGTLYDALHVDNEIHKKLSWSTRIRVALGAARALEYMHEGFQPPIVHRNFKSSNVLLNDGLEVRVSDCGLASLLLSSGSAGQLSGRLLISYGYSAPEFESGSYTHQSDVYSFGVVMLELLTGHKSFDRQRPRGQQFLVRWAVPQLHDIDALSRMVDPSLNGAYPMKSLSRFADIISSCVQREPEFRPAMSEVVQDLLRMV</sequence>
<evidence type="ECO:0000256" key="7">
    <source>
        <dbReference type="ARBA" id="ARBA00023136"/>
    </source>
</evidence>
<evidence type="ECO:0000259" key="11">
    <source>
        <dbReference type="PROSITE" id="PS50011"/>
    </source>
</evidence>
<evidence type="ECO:0000256" key="10">
    <source>
        <dbReference type="SAM" id="SignalP"/>
    </source>
</evidence>
<dbReference type="Pfam" id="PF13855">
    <property type="entry name" value="LRR_8"/>
    <property type="match status" value="1"/>
</dbReference>
<keyword evidence="5" id="KW-0677">Repeat</keyword>
<keyword evidence="2" id="KW-0433">Leucine-rich repeat</keyword>
<dbReference type="Gene3D" id="3.30.200.20">
    <property type="entry name" value="Phosphorylase Kinase, domain 1"/>
    <property type="match status" value="1"/>
</dbReference>
<dbReference type="GO" id="GO:0005524">
    <property type="term" value="F:ATP binding"/>
    <property type="evidence" value="ECO:0007669"/>
    <property type="project" value="InterPro"/>
</dbReference>